<dbReference type="InterPro" id="IPR020596">
    <property type="entry name" value="rRNA_Ade_Mease_Trfase_CS"/>
</dbReference>
<dbReference type="InterPro" id="IPR029063">
    <property type="entry name" value="SAM-dependent_MTases_sf"/>
</dbReference>
<feature type="binding site" evidence="5">
    <location>
        <position position="125"/>
    </location>
    <ligand>
        <name>S-adenosyl-L-methionine</name>
        <dbReference type="ChEBI" id="CHEBI:59789"/>
    </ligand>
</feature>
<dbReference type="GO" id="GO:0000179">
    <property type="term" value="F:rRNA (adenine-N6,N6-)-dimethyltransferase activity"/>
    <property type="evidence" value="ECO:0007669"/>
    <property type="project" value="UniProtKB-UniRule"/>
</dbReference>
<evidence type="ECO:0000256" key="6">
    <source>
        <dbReference type="RuleBase" id="RU362106"/>
    </source>
</evidence>
<dbReference type="AlphaFoldDB" id="A0AA38SUM4"/>
<comment type="caution">
    <text evidence="8">The sequence shown here is derived from an EMBL/GenBank/DDBJ whole genome shotgun (WGS) entry which is preliminary data.</text>
</comment>
<dbReference type="EC" id="2.1.1.-" evidence="6"/>
<dbReference type="EMBL" id="JARYMX010000008">
    <property type="protein sequence ID" value="KAJ9539502.1"/>
    <property type="molecule type" value="Genomic_DNA"/>
</dbReference>
<dbReference type="SMART" id="SM00650">
    <property type="entry name" value="rADc"/>
    <property type="match status" value="1"/>
</dbReference>
<dbReference type="Proteomes" id="UP001172457">
    <property type="component" value="Chromosome 8"/>
</dbReference>
<evidence type="ECO:0000256" key="1">
    <source>
        <dbReference type="ARBA" id="ARBA00022603"/>
    </source>
</evidence>
<feature type="domain" description="Ribosomal RNA adenine methylase transferase N-terminal" evidence="7">
    <location>
        <begin position="84"/>
        <end position="299"/>
    </location>
</feature>
<feature type="binding site" evidence="5">
    <location>
        <position position="182"/>
    </location>
    <ligand>
        <name>S-adenosyl-L-methionine</name>
        <dbReference type="ChEBI" id="CHEBI:59789"/>
    </ligand>
</feature>
<dbReference type="SUPFAM" id="SSF53335">
    <property type="entry name" value="S-adenosyl-L-methionine-dependent methyltransferases"/>
    <property type="match status" value="1"/>
</dbReference>
<dbReference type="GO" id="GO:0003723">
    <property type="term" value="F:RNA binding"/>
    <property type="evidence" value="ECO:0007669"/>
    <property type="project" value="UniProtKB-UniRule"/>
</dbReference>
<comment type="similarity">
    <text evidence="5 6">Belongs to the class I-like SAM-binding methyltransferase superfamily. rRNA adenine N(6)-methyltransferase family.</text>
</comment>
<keyword evidence="3 5" id="KW-0949">S-adenosyl-L-methionine</keyword>
<keyword evidence="6" id="KW-0698">rRNA processing</keyword>
<organism evidence="8 9">
    <name type="scientific">Centaurea solstitialis</name>
    <name type="common">yellow star-thistle</name>
    <dbReference type="NCBI Taxonomy" id="347529"/>
    <lineage>
        <taxon>Eukaryota</taxon>
        <taxon>Viridiplantae</taxon>
        <taxon>Streptophyta</taxon>
        <taxon>Embryophyta</taxon>
        <taxon>Tracheophyta</taxon>
        <taxon>Spermatophyta</taxon>
        <taxon>Magnoliopsida</taxon>
        <taxon>eudicotyledons</taxon>
        <taxon>Gunneridae</taxon>
        <taxon>Pentapetalae</taxon>
        <taxon>asterids</taxon>
        <taxon>campanulids</taxon>
        <taxon>Asterales</taxon>
        <taxon>Asteraceae</taxon>
        <taxon>Carduoideae</taxon>
        <taxon>Cardueae</taxon>
        <taxon>Centaureinae</taxon>
        <taxon>Centaurea</taxon>
    </lineage>
</organism>
<dbReference type="PANTHER" id="PTHR11727">
    <property type="entry name" value="DIMETHYLADENOSINE TRANSFERASE"/>
    <property type="match status" value="1"/>
</dbReference>
<proteinExistence type="inferred from homology"/>
<sequence>MIILLQNLPPIPSSGPPLRCRTKFPTLVCVVASNNAQKPDKIKPKTRIKIKEPDDYHATLRALNSKGRIPRKALGQHYMLNGEVNEQLVDAAKVGDGDMVLEIGPGTGSLTNVLVESGATILAIEKDPYMAALVRDRFASTQRVKVLLFHVFSLVEINLTTTTKPLITFHSHQQIMKVVQEDFTRCHLRSHLSSYMEGSDPSDLNPYAKVVANIPFNISTDVVKQLLPMGDIFSEVVLLLQEEAALRMVDPSLRTSEYRPINIFINFYSDPEYKFKVPRENFFPQPKVDAAVVVFRLKQTVDYPQVSSTKSFFSMVNSAFNGKRKMLRKSLQHITSSLEIEEALVNIGLPATFVIFFDPPMIVGFFVQSRPEELTLKDFVKLHNLIVDI</sequence>
<gene>
    <name evidence="8" type="ORF">OSB04_032235</name>
</gene>
<feature type="binding site" evidence="5">
    <location>
        <position position="79"/>
    </location>
    <ligand>
        <name>S-adenosyl-L-methionine</name>
        <dbReference type="ChEBI" id="CHEBI:59789"/>
    </ligand>
</feature>
<dbReference type="PROSITE" id="PS51689">
    <property type="entry name" value="SAM_RNA_A_N6_MT"/>
    <property type="match status" value="1"/>
</dbReference>
<keyword evidence="4 5" id="KW-0694">RNA-binding</keyword>
<keyword evidence="1 5" id="KW-0489">Methyltransferase</keyword>
<feature type="binding site" evidence="5">
    <location>
        <position position="77"/>
    </location>
    <ligand>
        <name>S-adenosyl-L-methionine</name>
        <dbReference type="ChEBI" id="CHEBI:59789"/>
    </ligand>
</feature>
<dbReference type="InterPro" id="IPR001737">
    <property type="entry name" value="KsgA/Erm"/>
</dbReference>
<feature type="binding site" evidence="5">
    <location>
        <position position="104"/>
    </location>
    <ligand>
        <name>S-adenosyl-L-methionine</name>
        <dbReference type="ChEBI" id="CHEBI:59789"/>
    </ligand>
</feature>
<evidence type="ECO:0000256" key="2">
    <source>
        <dbReference type="ARBA" id="ARBA00022679"/>
    </source>
</evidence>
<reference evidence="8" key="1">
    <citation type="submission" date="2023-03" db="EMBL/GenBank/DDBJ databases">
        <title>Chromosome-scale reference genome and RAD-based genetic map of yellow starthistle (Centaurea solstitialis) reveal putative structural variation and QTLs associated with invader traits.</title>
        <authorList>
            <person name="Reatini B."/>
            <person name="Cang F.A."/>
            <person name="Jiang Q."/>
            <person name="Mckibben M.T.W."/>
            <person name="Barker M.S."/>
            <person name="Rieseberg L.H."/>
            <person name="Dlugosch K.M."/>
        </authorList>
    </citation>
    <scope>NUCLEOTIDE SEQUENCE</scope>
    <source>
        <strain evidence="8">CAN-66</strain>
        <tissue evidence="8">Leaf</tissue>
    </source>
</reference>
<accession>A0AA38SUM4</accession>
<feature type="binding site" evidence="5">
    <location>
        <position position="213"/>
    </location>
    <ligand>
        <name>S-adenosyl-L-methionine</name>
        <dbReference type="ChEBI" id="CHEBI:59789"/>
    </ligand>
</feature>
<evidence type="ECO:0000256" key="3">
    <source>
        <dbReference type="ARBA" id="ARBA00022691"/>
    </source>
</evidence>
<keyword evidence="2 5" id="KW-0808">Transferase</keyword>
<dbReference type="Gene3D" id="1.10.8.100">
    <property type="entry name" value="Ribosomal RNA adenine dimethylase-like, domain 2"/>
    <property type="match status" value="1"/>
</dbReference>
<dbReference type="PANTHER" id="PTHR11727:SF27">
    <property type="entry name" value="RIBOSOMAL RNA SMALL SUBUNIT METHYLTRANSFERASE, CHLOROPLASTIC"/>
    <property type="match status" value="1"/>
</dbReference>
<evidence type="ECO:0000256" key="4">
    <source>
        <dbReference type="ARBA" id="ARBA00022884"/>
    </source>
</evidence>
<evidence type="ECO:0000313" key="9">
    <source>
        <dbReference type="Proteomes" id="UP001172457"/>
    </source>
</evidence>
<dbReference type="InterPro" id="IPR023165">
    <property type="entry name" value="rRNA_Ade_diMease-like_C"/>
</dbReference>
<keyword evidence="9" id="KW-1185">Reference proteome</keyword>
<name>A0AA38SUM4_9ASTR</name>
<dbReference type="Gene3D" id="3.40.50.150">
    <property type="entry name" value="Vaccinia Virus protein VP39"/>
    <property type="match status" value="1"/>
</dbReference>
<evidence type="ECO:0000313" key="8">
    <source>
        <dbReference type="EMBL" id="KAJ9539502.1"/>
    </source>
</evidence>
<evidence type="ECO:0000259" key="7">
    <source>
        <dbReference type="SMART" id="SM00650"/>
    </source>
</evidence>
<dbReference type="Pfam" id="PF00398">
    <property type="entry name" value="RrnaAD"/>
    <property type="match status" value="1"/>
</dbReference>
<dbReference type="InterPro" id="IPR020598">
    <property type="entry name" value="rRNA_Ade_methylase_Trfase_N"/>
</dbReference>
<dbReference type="PROSITE" id="PS01131">
    <property type="entry name" value="RRNA_A_DIMETH"/>
    <property type="match status" value="1"/>
</dbReference>
<evidence type="ECO:0000256" key="5">
    <source>
        <dbReference type="PROSITE-ProRule" id="PRU01026"/>
    </source>
</evidence>
<protein>
    <recommendedName>
        <fullName evidence="6">rRNA adenine N(6)-methyltransferase</fullName>
        <ecNumber evidence="6">2.1.1.-</ecNumber>
    </recommendedName>
</protein>